<protein>
    <submittedName>
        <fullName evidence="1">Uncharacterized protein</fullName>
    </submittedName>
</protein>
<keyword evidence="2" id="KW-1185">Reference proteome</keyword>
<dbReference type="KEGG" id="vg:14477165"/>
<dbReference type="GeneID" id="14477165"/>
<sequence>MEHGIITATRYEKGVVLCNVQAIRVDTEYRDVPMLKPFDGFAVVPSIGQKVTMTKLGDGTRFITQVLARRPEEERPASLESGEVSIQLDADTKLTFTKNGADGYNVELSASGDVTVSSAGHLQFNAQTVDFSTGGS</sequence>
<dbReference type="RefSeq" id="YP_007379106.1">
    <property type="nucleotide sequence ID" value="NC_020159.1"/>
</dbReference>
<organism evidence="1 2">
    <name type="scientific">Halorubrum sodomense tailed virus 2</name>
    <dbReference type="NCBI Taxonomy" id="1262527"/>
    <lineage>
        <taxon>Viruses</taxon>
        <taxon>Duplodnaviria</taxon>
        <taxon>Heunggongvirae</taxon>
        <taxon>Uroviricota</taxon>
        <taxon>Caudoviricetes</taxon>
        <taxon>Thumleimavirales</taxon>
        <taxon>Hafunaviridae</taxon>
        <taxon>Mincapvirus</taxon>
        <taxon>Mincapvirus eilatense</taxon>
        <taxon>Mincapvirus HSTV2</taxon>
    </lineage>
</organism>
<dbReference type="EMBL" id="KC117376">
    <property type="protein sequence ID" value="AGC34296.1"/>
    <property type="molecule type" value="Genomic_DNA"/>
</dbReference>
<name>L7THI6_9CAUD</name>
<reference evidence="1 2" key="1">
    <citation type="journal article" date="2013" name="J. Virol.">
        <title>Insights into head-tailed viruses infecting extremely halophilic archaea.</title>
        <authorList>
            <person name="Pietila M.K."/>
            <person name="Laurinmaki P."/>
            <person name="Russell D.A."/>
            <person name="Ko C.C."/>
            <person name="Jacobs-Sera D."/>
            <person name="Butcher S.J."/>
            <person name="Bamford D.H."/>
            <person name="Hendrix R.W."/>
        </authorList>
    </citation>
    <scope>NUCLEOTIDE SEQUENCE [LARGE SCALE GENOMIC DNA]</scope>
</reference>
<evidence type="ECO:0000313" key="1">
    <source>
        <dbReference type="EMBL" id="AGC34296.1"/>
    </source>
</evidence>
<gene>
    <name evidence="1" type="primary">27</name>
    <name evidence="1" type="ORF">HSTV2_27</name>
</gene>
<accession>L7THI6</accession>
<proteinExistence type="predicted"/>
<dbReference type="OrthoDB" id="31297at10239"/>
<dbReference type="Proteomes" id="UP000011138">
    <property type="component" value="Segment"/>
</dbReference>
<evidence type="ECO:0000313" key="2">
    <source>
        <dbReference type="Proteomes" id="UP000011138"/>
    </source>
</evidence>